<accession>A0A1N6GNY3</accession>
<evidence type="ECO:0000313" key="2">
    <source>
        <dbReference type="Proteomes" id="UP000185207"/>
    </source>
</evidence>
<reference evidence="2" key="1">
    <citation type="submission" date="2016-11" db="EMBL/GenBank/DDBJ databases">
        <authorList>
            <person name="Varghese N."/>
            <person name="Submissions S."/>
        </authorList>
    </citation>
    <scope>NUCLEOTIDE SEQUENCE [LARGE SCALE GENOMIC DNA]</scope>
    <source>
        <strain evidence="2">DSM 27623</strain>
    </source>
</reference>
<evidence type="ECO:0000313" key="1">
    <source>
        <dbReference type="EMBL" id="SIO09223.1"/>
    </source>
</evidence>
<keyword evidence="2" id="KW-1185">Reference proteome</keyword>
<proteinExistence type="predicted"/>
<dbReference type="RefSeq" id="WP_074235076.1">
    <property type="nucleotide sequence ID" value="NZ_FSRK01000001.1"/>
</dbReference>
<sequence>MKTKTKIQHLHQSVTGEMFLNYFLFDEPSIEHLKNLENLPIGKSLNDLVYKVAKYDTEEGQNQEAKKLLHKLFEIKSKKFATILSESDRKNFYDFYIKNDMNPLTFILKDSNEKEKFISKKVLSKEMILFIKKNFASAFMEIDFITLEIPMSKYKKMVKHYSYTV</sequence>
<gene>
    <name evidence="1" type="ORF">SAMN05444409_1960</name>
</gene>
<dbReference type="EMBL" id="FSRK01000001">
    <property type="protein sequence ID" value="SIO09223.1"/>
    <property type="molecule type" value="Genomic_DNA"/>
</dbReference>
<name>A0A1N6GNY3_9FLAO</name>
<dbReference type="Proteomes" id="UP000185207">
    <property type="component" value="Unassembled WGS sequence"/>
</dbReference>
<organism evidence="1 2">
    <name type="scientific">Epilithonimonas zeae</name>
    <dbReference type="NCBI Taxonomy" id="1416779"/>
    <lineage>
        <taxon>Bacteria</taxon>
        <taxon>Pseudomonadati</taxon>
        <taxon>Bacteroidota</taxon>
        <taxon>Flavobacteriia</taxon>
        <taxon>Flavobacteriales</taxon>
        <taxon>Weeksellaceae</taxon>
        <taxon>Chryseobacterium group</taxon>
        <taxon>Epilithonimonas</taxon>
    </lineage>
</organism>
<dbReference type="AlphaFoldDB" id="A0A1N6GNY3"/>
<protein>
    <submittedName>
        <fullName evidence="1">Uncharacterized protein</fullName>
    </submittedName>
</protein>